<organism evidence="2 3">
    <name type="scientific">Colletotrichum chlorophyti</name>
    <dbReference type="NCBI Taxonomy" id="708187"/>
    <lineage>
        <taxon>Eukaryota</taxon>
        <taxon>Fungi</taxon>
        <taxon>Dikarya</taxon>
        <taxon>Ascomycota</taxon>
        <taxon>Pezizomycotina</taxon>
        <taxon>Sordariomycetes</taxon>
        <taxon>Hypocreomycetidae</taxon>
        <taxon>Glomerellales</taxon>
        <taxon>Glomerellaceae</taxon>
        <taxon>Colletotrichum</taxon>
    </lineage>
</organism>
<dbReference type="AlphaFoldDB" id="A0A1Q8RXY4"/>
<evidence type="ECO:0000313" key="2">
    <source>
        <dbReference type="EMBL" id="OLN91668.1"/>
    </source>
</evidence>
<accession>A0A1Q8RXY4</accession>
<dbReference type="EMBL" id="MPGH01000061">
    <property type="protein sequence ID" value="OLN91668.1"/>
    <property type="molecule type" value="Genomic_DNA"/>
</dbReference>
<feature type="region of interest" description="Disordered" evidence="1">
    <location>
        <begin position="42"/>
        <end position="119"/>
    </location>
</feature>
<feature type="compositionally biased region" description="Basic and acidic residues" evidence="1">
    <location>
        <begin position="102"/>
        <end position="119"/>
    </location>
</feature>
<dbReference type="Proteomes" id="UP000186583">
    <property type="component" value="Unassembled WGS sequence"/>
</dbReference>
<keyword evidence="3" id="KW-1185">Reference proteome</keyword>
<feature type="compositionally biased region" description="Polar residues" evidence="1">
    <location>
        <begin position="82"/>
        <end position="101"/>
    </location>
</feature>
<evidence type="ECO:0000313" key="3">
    <source>
        <dbReference type="Proteomes" id="UP000186583"/>
    </source>
</evidence>
<evidence type="ECO:0000256" key="1">
    <source>
        <dbReference type="SAM" id="MobiDB-lite"/>
    </source>
</evidence>
<gene>
    <name evidence="2" type="ORF">CCHL11_06578</name>
</gene>
<reference evidence="2 3" key="1">
    <citation type="submission" date="2016-11" db="EMBL/GenBank/DDBJ databases">
        <title>Draft Genome Assembly of Colletotrichum chlorophyti a pathogen of herbaceous plants.</title>
        <authorList>
            <person name="Gan P."/>
            <person name="Narusaka M."/>
            <person name="Tsushima A."/>
            <person name="Narusaka Y."/>
            <person name="Takano Y."/>
            <person name="Shirasu K."/>
        </authorList>
    </citation>
    <scope>NUCLEOTIDE SEQUENCE [LARGE SCALE GENOMIC DNA]</scope>
    <source>
        <strain evidence="2 3">NTL11</strain>
    </source>
</reference>
<name>A0A1Q8RXY4_9PEZI</name>
<feature type="region of interest" description="Disordered" evidence="1">
    <location>
        <begin position="1"/>
        <end position="30"/>
    </location>
</feature>
<proteinExistence type="predicted"/>
<comment type="caution">
    <text evidence="2">The sequence shown here is derived from an EMBL/GenBank/DDBJ whole genome shotgun (WGS) entry which is preliminary data.</text>
</comment>
<protein>
    <submittedName>
        <fullName evidence="2">Uncharacterized protein</fullName>
    </submittedName>
</protein>
<sequence length="157" mass="17646">MALSPEEIADLNRQARRRAERAAEEMSFRGVSSEDYLRRLRAKRRPGRKFEVGDIPAAVEIGEEPLPPGPEFVRPTAPGRYHSQSQASTKSGLHSRGPSTSDRPRAAARDFERRDRAREQTGATLNVQFCRADVGIDIYSHTTSTPPDLVIFKRLLF</sequence>